<keyword evidence="1" id="KW-0472">Membrane</keyword>
<evidence type="ECO:0000256" key="1">
    <source>
        <dbReference type="SAM" id="Phobius"/>
    </source>
</evidence>
<keyword evidence="1" id="KW-0812">Transmembrane</keyword>
<dbReference type="SUPFAM" id="SSF50978">
    <property type="entry name" value="WD40 repeat-like"/>
    <property type="match status" value="1"/>
</dbReference>
<dbReference type="InterPro" id="IPR015943">
    <property type="entry name" value="WD40/YVTN_repeat-like_dom_sf"/>
</dbReference>
<name>A0A8B9GH90_9PSIT</name>
<feature type="transmembrane region" description="Helical" evidence="1">
    <location>
        <begin position="204"/>
        <end position="223"/>
    </location>
</feature>
<keyword evidence="3" id="KW-1185">Reference proteome</keyword>
<dbReference type="Proteomes" id="UP000694522">
    <property type="component" value="Unplaced"/>
</dbReference>
<dbReference type="PANTHER" id="PTHR44525">
    <property type="entry name" value="WD REPEAT-CONTAINING PROTEIN 27"/>
    <property type="match status" value="1"/>
</dbReference>
<dbReference type="Pfam" id="PF00400">
    <property type="entry name" value="WD40"/>
    <property type="match status" value="1"/>
</dbReference>
<dbReference type="Gene3D" id="2.130.10.10">
    <property type="entry name" value="YVTN repeat-like/Quinoprotein amine dehydrogenase"/>
    <property type="match status" value="1"/>
</dbReference>
<evidence type="ECO:0008006" key="4">
    <source>
        <dbReference type="Google" id="ProtNLM"/>
    </source>
</evidence>
<dbReference type="InterPro" id="IPR036322">
    <property type="entry name" value="WD40_repeat_dom_sf"/>
</dbReference>
<dbReference type="InterPro" id="IPR001680">
    <property type="entry name" value="WD40_rpt"/>
</dbReference>
<dbReference type="AlphaFoldDB" id="A0A8B9GH90"/>
<reference evidence="2" key="2">
    <citation type="submission" date="2025-09" db="UniProtKB">
        <authorList>
            <consortium name="Ensembl"/>
        </authorList>
    </citation>
    <scope>IDENTIFICATION</scope>
</reference>
<protein>
    <recommendedName>
        <fullName evidence="4">WD repeat-containing protein 27</fullName>
    </recommendedName>
</protein>
<dbReference type="PANTHER" id="PTHR44525:SF1">
    <property type="entry name" value="WD REPEAT-CONTAINING PROTEIN 27"/>
    <property type="match status" value="1"/>
</dbReference>
<organism evidence="2 3">
    <name type="scientific">Amazona collaria</name>
    <name type="common">yellow-billed parrot</name>
    <dbReference type="NCBI Taxonomy" id="241587"/>
    <lineage>
        <taxon>Eukaryota</taxon>
        <taxon>Metazoa</taxon>
        <taxon>Chordata</taxon>
        <taxon>Craniata</taxon>
        <taxon>Vertebrata</taxon>
        <taxon>Euteleostomi</taxon>
        <taxon>Archelosauria</taxon>
        <taxon>Archosauria</taxon>
        <taxon>Dinosauria</taxon>
        <taxon>Saurischia</taxon>
        <taxon>Theropoda</taxon>
        <taxon>Coelurosauria</taxon>
        <taxon>Aves</taxon>
        <taxon>Neognathae</taxon>
        <taxon>Neoaves</taxon>
        <taxon>Telluraves</taxon>
        <taxon>Australaves</taxon>
        <taxon>Psittaciformes</taxon>
        <taxon>Psittacidae</taxon>
        <taxon>Amazona</taxon>
    </lineage>
</organism>
<dbReference type="InterPro" id="IPR042411">
    <property type="entry name" value="WDR27"/>
</dbReference>
<proteinExistence type="predicted"/>
<reference evidence="2" key="1">
    <citation type="submission" date="2025-08" db="UniProtKB">
        <authorList>
            <consortium name="Ensembl"/>
        </authorList>
    </citation>
    <scope>IDENTIFICATION</scope>
</reference>
<evidence type="ECO:0000313" key="3">
    <source>
        <dbReference type="Proteomes" id="UP000694522"/>
    </source>
</evidence>
<sequence>MIISVFHNCTDIVLTAGSNRTLEVFDLNAGCSTAVIPEVHTRSVHQICQNKGSSFSTQQPEAYNLFVTTAAGDGIKLWDLRTLRCERRFEGHSSRCYPCGIALSPCGRFIASGSDDKYAYIYETSSSTFSHKLGGHKESVINVTFSPSSPQVSHCFFSRILYGSSLNPQHWLYWVLSKNVYGVSIISLHVGTFAYLLPFVSKDASIPVILEFLEALFLVYVLFELRNC</sequence>
<feature type="transmembrane region" description="Helical" evidence="1">
    <location>
        <begin position="180"/>
        <end position="198"/>
    </location>
</feature>
<dbReference type="SMART" id="SM00320">
    <property type="entry name" value="WD40"/>
    <property type="match status" value="3"/>
</dbReference>
<dbReference type="Ensembl" id="ENSACOT00000024200.1">
    <property type="protein sequence ID" value="ENSACOP00000023391.1"/>
    <property type="gene ID" value="ENSACOG00000015835.1"/>
</dbReference>
<accession>A0A8B9GH90</accession>
<evidence type="ECO:0000313" key="2">
    <source>
        <dbReference type="Ensembl" id="ENSACOP00000023391.1"/>
    </source>
</evidence>
<keyword evidence="1" id="KW-1133">Transmembrane helix</keyword>